<gene>
    <name evidence="4" type="ORF">EPUL_003475</name>
</gene>
<keyword evidence="1" id="KW-0547">Nucleotide-binding</keyword>
<reference evidence="4 5" key="1">
    <citation type="submission" date="2017-10" db="EMBL/GenBank/DDBJ databases">
        <title>Development of genomic resources for the powdery mildew, Erysiphe pulchra.</title>
        <authorList>
            <person name="Wadl P.A."/>
            <person name="Mack B.M."/>
            <person name="Moore G."/>
            <person name="Beltz S.B."/>
        </authorList>
    </citation>
    <scope>NUCLEOTIDE SEQUENCE [LARGE SCALE GENOMIC DNA]</scope>
    <source>
        <strain evidence="4">Cflorida</strain>
    </source>
</reference>
<sequence>MSRSHLYSGVIDALRTDSGTQIGEPVILASSYIGGDRHMTKCFQNAMAITRAIGNPSLVLNFTANPSWPEIPENLEHHQTSDTLPDLIAKVFKLKLDQYLHDVKERNVCGTTIGSQLSIEYQKRGLPHGHLLLFLHPDCVPCTPEQVDQLVRARILTDDPVLAAIVKSQLTHDEKCSKGYPKRWCEATVLRENSYPEYTRPDNGVRWGTERLMFDNCWIVPYNPYLTKKYGAHLNVEVACEDAIKYLSKYIYKGSDRATLAVPGVHNEIDMTLQGRYIRPVQAIWRLMGYTTHKEKPAVMQLPYHLEGRHRVAFSRVMTREQIASTVESQSSAFIVWMKYYAANTDGRDLFYIDFPIHYTYVKNRGWHMRKKGYTIERLPVAVPRQEEHFYLRTLLTVKRRATSYKDLYTVNGVNYETPSAACRASGLGLIFDDSEWISLFNEIKDSTSAAYLRNQFGVIVVNSEVLDPQSIWDHFRDAFSDDCLFRISSLGRDLDAPPLEWSEEERRYDFALWLLRDVFQDLGLDLATARFAKYRHSWIVRERNALIAEAIDFDQEMERQIFSNSVTLFSSGQRDSFDTIMHTINNDLKPNTFFLQGPAGTGKTFLHKTLCSQFRSEGKIMLCVASSGIASLLLPIGRTAHSLFKIPIACTEDSVCHIPAQSQLANLLRRTALIIWDEVTMQSKYNFSAVDKVLRDLCDWSELFGAIPVLLGGDFAQISPVVLRGRREQVVNACIRSWLGWSSVNPLFLTQNMRVINGPENRRFADWLSALPYTPSMYGSLVIPEWINSTNDRTVFREFIYPARQLQSLDTSIFHD</sequence>
<dbReference type="PANTHER" id="PTHR10492">
    <property type="match status" value="1"/>
</dbReference>
<name>A0A2S4PXC7_9PEZI</name>
<dbReference type="GO" id="GO:0006281">
    <property type="term" value="P:DNA repair"/>
    <property type="evidence" value="ECO:0007669"/>
    <property type="project" value="UniProtKB-KW"/>
</dbReference>
<comment type="catalytic activity">
    <reaction evidence="1">
        <text>ATP + H2O = ADP + phosphate + H(+)</text>
        <dbReference type="Rhea" id="RHEA:13065"/>
        <dbReference type="ChEBI" id="CHEBI:15377"/>
        <dbReference type="ChEBI" id="CHEBI:15378"/>
        <dbReference type="ChEBI" id="CHEBI:30616"/>
        <dbReference type="ChEBI" id="CHEBI:43474"/>
        <dbReference type="ChEBI" id="CHEBI:456216"/>
        <dbReference type="EC" id="5.6.2.3"/>
    </reaction>
</comment>
<evidence type="ECO:0000256" key="1">
    <source>
        <dbReference type="RuleBase" id="RU363044"/>
    </source>
</evidence>
<keyword evidence="1" id="KW-0227">DNA damage</keyword>
<dbReference type="GO" id="GO:0005524">
    <property type="term" value="F:ATP binding"/>
    <property type="evidence" value="ECO:0007669"/>
    <property type="project" value="UniProtKB-KW"/>
</dbReference>
<dbReference type="GO" id="GO:0000723">
    <property type="term" value="P:telomere maintenance"/>
    <property type="evidence" value="ECO:0007669"/>
    <property type="project" value="InterPro"/>
</dbReference>
<proteinExistence type="inferred from homology"/>
<dbReference type="InterPro" id="IPR025476">
    <property type="entry name" value="Helitron_helicase-like"/>
</dbReference>
<evidence type="ECO:0000259" key="3">
    <source>
        <dbReference type="Pfam" id="PF14214"/>
    </source>
</evidence>
<keyword evidence="1" id="KW-0378">Hydrolase</keyword>
<dbReference type="GO" id="GO:0016887">
    <property type="term" value="F:ATP hydrolysis activity"/>
    <property type="evidence" value="ECO:0007669"/>
    <property type="project" value="RHEA"/>
</dbReference>
<comment type="caution">
    <text evidence="4">The sequence shown here is derived from an EMBL/GenBank/DDBJ whole genome shotgun (WGS) entry which is preliminary data.</text>
</comment>
<dbReference type="Proteomes" id="UP000237438">
    <property type="component" value="Unassembled WGS sequence"/>
</dbReference>
<keyword evidence="1" id="KW-0347">Helicase</keyword>
<dbReference type="EC" id="5.6.2.3" evidence="1"/>
<keyword evidence="1" id="KW-0067">ATP-binding</keyword>
<dbReference type="InterPro" id="IPR010285">
    <property type="entry name" value="DNA_helicase_pif1-like_DEAD"/>
</dbReference>
<evidence type="ECO:0000313" key="4">
    <source>
        <dbReference type="EMBL" id="POS86701.1"/>
    </source>
</evidence>
<dbReference type="PANTHER" id="PTHR10492:SF57">
    <property type="entry name" value="ATP-DEPENDENT DNA HELICASE"/>
    <property type="match status" value="1"/>
</dbReference>
<dbReference type="Pfam" id="PF05970">
    <property type="entry name" value="PIF1"/>
    <property type="match status" value="1"/>
</dbReference>
<feature type="domain" description="Helitron helicase-like" evidence="3">
    <location>
        <begin position="8"/>
        <end position="133"/>
    </location>
</feature>
<comment type="similarity">
    <text evidence="1">Belongs to the helicase family.</text>
</comment>
<keyword evidence="5" id="KW-1185">Reference proteome</keyword>
<dbReference type="SUPFAM" id="SSF52540">
    <property type="entry name" value="P-loop containing nucleoside triphosphate hydrolases"/>
    <property type="match status" value="1"/>
</dbReference>
<feature type="domain" description="DNA helicase Pif1-like DEAD-box helicase" evidence="2">
    <location>
        <begin position="571"/>
        <end position="770"/>
    </location>
</feature>
<dbReference type="EMBL" id="PEDP01000269">
    <property type="protein sequence ID" value="POS86701.1"/>
    <property type="molecule type" value="Genomic_DNA"/>
</dbReference>
<accession>A0A2S4PXC7</accession>
<evidence type="ECO:0000259" key="2">
    <source>
        <dbReference type="Pfam" id="PF05970"/>
    </source>
</evidence>
<dbReference type="AlphaFoldDB" id="A0A2S4PXC7"/>
<dbReference type="GO" id="GO:0043139">
    <property type="term" value="F:5'-3' DNA helicase activity"/>
    <property type="evidence" value="ECO:0007669"/>
    <property type="project" value="UniProtKB-EC"/>
</dbReference>
<protein>
    <recommendedName>
        <fullName evidence="1">ATP-dependent DNA helicase</fullName>
        <ecNumber evidence="1">5.6.2.3</ecNumber>
    </recommendedName>
</protein>
<dbReference type="OrthoDB" id="4360910at2759"/>
<organism evidence="4 5">
    <name type="scientific">Erysiphe pulchra</name>
    <dbReference type="NCBI Taxonomy" id="225359"/>
    <lineage>
        <taxon>Eukaryota</taxon>
        <taxon>Fungi</taxon>
        <taxon>Dikarya</taxon>
        <taxon>Ascomycota</taxon>
        <taxon>Pezizomycotina</taxon>
        <taxon>Leotiomycetes</taxon>
        <taxon>Erysiphales</taxon>
        <taxon>Erysiphaceae</taxon>
        <taxon>Erysiphe</taxon>
    </lineage>
</organism>
<dbReference type="Gene3D" id="3.40.50.300">
    <property type="entry name" value="P-loop containing nucleotide triphosphate hydrolases"/>
    <property type="match status" value="1"/>
</dbReference>
<comment type="cofactor">
    <cofactor evidence="1">
        <name>Mg(2+)</name>
        <dbReference type="ChEBI" id="CHEBI:18420"/>
    </cofactor>
</comment>
<dbReference type="InterPro" id="IPR027417">
    <property type="entry name" value="P-loop_NTPase"/>
</dbReference>
<dbReference type="Pfam" id="PF14214">
    <property type="entry name" value="Helitron_like_N"/>
    <property type="match status" value="1"/>
</dbReference>
<keyword evidence="1" id="KW-0234">DNA repair</keyword>
<keyword evidence="1" id="KW-0233">DNA recombination</keyword>
<evidence type="ECO:0000313" key="5">
    <source>
        <dbReference type="Proteomes" id="UP000237438"/>
    </source>
</evidence>
<dbReference type="GO" id="GO:0006310">
    <property type="term" value="P:DNA recombination"/>
    <property type="evidence" value="ECO:0007669"/>
    <property type="project" value="UniProtKB-KW"/>
</dbReference>